<sequence length="274" mass="31815">MPIRQLLWLLTVVLPWTSSETVYMEPGDSIDVKAIAFEDKTLRIFCYKGNRFSMLRLFETLDLELEIDKNEFVEYGGRTEDEVLDNYKKKLPQIRLTLLKKRKSVQLSPFEQSCVALVTKEPYRIALKQVRLDMGRVAKFVLGISIFRNAHKLSRNSSFYYLATIVLNSCTVAFLSLVRTVVLLPMCPVKFVKRASLWLFSFYFVTHYFNNMRFIILIIFIGIMSILRTSQYRPVRKPALLFIIKFLLHAAAGTLVCSSTWHSIVAIKSFFHSI</sequence>
<dbReference type="PANTHER" id="PTHR13598:SF1">
    <property type="entry name" value="AT07567P-RELATED"/>
    <property type="match status" value="1"/>
</dbReference>
<evidence type="ECO:0000256" key="2">
    <source>
        <dbReference type="ARBA" id="ARBA00005748"/>
    </source>
</evidence>
<protein>
    <submittedName>
        <fullName evidence="11">Uncharacterized protein LOC115634251</fullName>
    </submittedName>
</protein>
<evidence type="ECO:0000256" key="5">
    <source>
        <dbReference type="ARBA" id="ARBA00022989"/>
    </source>
</evidence>
<dbReference type="PANTHER" id="PTHR13598">
    <property type="entry name" value="AT07567P-RELATED"/>
    <property type="match status" value="1"/>
</dbReference>
<dbReference type="InterPro" id="IPR019358">
    <property type="entry name" value="NEMP_fam"/>
</dbReference>
<feature type="chain" id="PRO_5026991132" evidence="9">
    <location>
        <begin position="22"/>
        <end position="274"/>
    </location>
</feature>
<gene>
    <name evidence="11" type="primary">LOC115634251</name>
</gene>
<dbReference type="AlphaFoldDB" id="A0A6J2UHT8"/>
<dbReference type="GeneID" id="115634251"/>
<dbReference type="RefSeq" id="XP_030387705.1">
    <property type="nucleotide sequence ID" value="XM_030531845.1"/>
</dbReference>
<keyword evidence="6 8" id="KW-0472">Membrane</keyword>
<keyword evidence="10" id="KW-1185">Reference proteome</keyword>
<organism evidence="10 11">
    <name type="scientific">Drosophila lebanonensis</name>
    <name type="common">Fruit fly</name>
    <name type="synonym">Scaptodrosophila lebanonensis</name>
    <dbReference type="NCBI Taxonomy" id="7225"/>
    <lineage>
        <taxon>Eukaryota</taxon>
        <taxon>Metazoa</taxon>
        <taxon>Ecdysozoa</taxon>
        <taxon>Arthropoda</taxon>
        <taxon>Hexapoda</taxon>
        <taxon>Insecta</taxon>
        <taxon>Pterygota</taxon>
        <taxon>Neoptera</taxon>
        <taxon>Endopterygota</taxon>
        <taxon>Diptera</taxon>
        <taxon>Brachycera</taxon>
        <taxon>Muscomorpha</taxon>
        <taxon>Ephydroidea</taxon>
        <taxon>Drosophilidae</taxon>
        <taxon>Scaptodrosophila</taxon>
    </lineage>
</organism>
<dbReference type="Pfam" id="PF10225">
    <property type="entry name" value="NEMP"/>
    <property type="match status" value="1"/>
</dbReference>
<evidence type="ECO:0000256" key="8">
    <source>
        <dbReference type="SAM" id="Phobius"/>
    </source>
</evidence>
<evidence type="ECO:0000256" key="1">
    <source>
        <dbReference type="ARBA" id="ARBA00004575"/>
    </source>
</evidence>
<keyword evidence="4 9" id="KW-0732">Signal</keyword>
<evidence type="ECO:0000256" key="7">
    <source>
        <dbReference type="ARBA" id="ARBA00023242"/>
    </source>
</evidence>
<feature type="transmembrane region" description="Helical" evidence="8">
    <location>
        <begin position="159"/>
        <end position="185"/>
    </location>
</feature>
<dbReference type="OrthoDB" id="509138at2759"/>
<proteinExistence type="inferred from homology"/>
<feature type="signal peptide" evidence="9">
    <location>
        <begin position="1"/>
        <end position="21"/>
    </location>
</feature>
<dbReference type="Proteomes" id="UP000504634">
    <property type="component" value="Unplaced"/>
</dbReference>
<name>A0A6J2UHT8_DROLE</name>
<reference evidence="11" key="1">
    <citation type="submission" date="2025-08" db="UniProtKB">
        <authorList>
            <consortium name="RefSeq"/>
        </authorList>
    </citation>
    <scope>IDENTIFICATION</scope>
    <source>
        <strain evidence="11">11010-0011.00</strain>
        <tissue evidence="11">Whole body</tissue>
    </source>
</reference>
<accession>A0A6J2UHT8</accession>
<comment type="subcellular location">
    <subcellularLocation>
        <location evidence="1">Nucleus inner membrane</location>
        <topology evidence="1">Multi-pass membrane protein</topology>
        <orientation evidence="1">Nucleoplasmic side</orientation>
    </subcellularLocation>
</comment>
<evidence type="ECO:0000256" key="9">
    <source>
        <dbReference type="SAM" id="SignalP"/>
    </source>
</evidence>
<comment type="similarity">
    <text evidence="2">Belongs to the NEMP family.</text>
</comment>
<evidence type="ECO:0000256" key="4">
    <source>
        <dbReference type="ARBA" id="ARBA00022729"/>
    </source>
</evidence>
<evidence type="ECO:0000256" key="6">
    <source>
        <dbReference type="ARBA" id="ARBA00023136"/>
    </source>
</evidence>
<evidence type="ECO:0000256" key="3">
    <source>
        <dbReference type="ARBA" id="ARBA00022692"/>
    </source>
</evidence>
<keyword evidence="7" id="KW-0539">Nucleus</keyword>
<feature type="transmembrane region" description="Helical" evidence="8">
    <location>
        <begin position="197"/>
        <end position="227"/>
    </location>
</feature>
<evidence type="ECO:0000313" key="11">
    <source>
        <dbReference type="RefSeq" id="XP_030387705.1"/>
    </source>
</evidence>
<evidence type="ECO:0000313" key="10">
    <source>
        <dbReference type="Proteomes" id="UP000504634"/>
    </source>
</evidence>
<keyword evidence="3 8" id="KW-0812">Transmembrane</keyword>
<keyword evidence="5 8" id="KW-1133">Transmembrane helix</keyword>
<feature type="transmembrane region" description="Helical" evidence="8">
    <location>
        <begin position="239"/>
        <end position="261"/>
    </location>
</feature>
<dbReference type="GO" id="GO:0005637">
    <property type="term" value="C:nuclear inner membrane"/>
    <property type="evidence" value="ECO:0007669"/>
    <property type="project" value="UniProtKB-SubCell"/>
</dbReference>